<dbReference type="PANTHER" id="PTHR38593:SF1">
    <property type="entry name" value="BLR2558 PROTEIN"/>
    <property type="match status" value="1"/>
</dbReference>
<evidence type="ECO:0000259" key="2">
    <source>
        <dbReference type="Pfam" id="PF13628"/>
    </source>
</evidence>
<organism evidence="3 4">
    <name type="scientific">Cryptosporangium japonicum</name>
    <dbReference type="NCBI Taxonomy" id="80872"/>
    <lineage>
        <taxon>Bacteria</taxon>
        <taxon>Bacillati</taxon>
        <taxon>Actinomycetota</taxon>
        <taxon>Actinomycetes</taxon>
        <taxon>Cryptosporangiales</taxon>
        <taxon>Cryptosporangiaceae</taxon>
        <taxon>Cryptosporangium</taxon>
    </lineage>
</organism>
<reference evidence="3 4" key="1">
    <citation type="journal article" date="2019" name="Int. J. Syst. Evol. Microbiol.">
        <title>The Global Catalogue of Microorganisms (GCM) 10K type strain sequencing project: providing services to taxonomists for standard genome sequencing and annotation.</title>
        <authorList>
            <consortium name="The Broad Institute Genomics Platform"/>
            <consortium name="The Broad Institute Genome Sequencing Center for Infectious Disease"/>
            <person name="Wu L."/>
            <person name="Ma J."/>
        </authorList>
    </citation>
    <scope>NUCLEOTIDE SEQUENCE [LARGE SCALE GENOMIC DNA]</scope>
    <source>
        <strain evidence="3 4">JCM 10425</strain>
    </source>
</reference>
<accession>A0ABN0TG51</accession>
<proteinExistence type="predicted"/>
<dbReference type="PANTHER" id="PTHR38593">
    <property type="entry name" value="BLR2558 PROTEIN"/>
    <property type="match status" value="1"/>
</dbReference>
<comment type="caution">
    <text evidence="3">The sequence shown here is derived from an EMBL/GenBank/DDBJ whole genome shotgun (WGS) entry which is preliminary data.</text>
</comment>
<dbReference type="RefSeq" id="WP_344646848.1">
    <property type="nucleotide sequence ID" value="NZ_BAAAGX010000002.1"/>
</dbReference>
<dbReference type="Proteomes" id="UP001500967">
    <property type="component" value="Unassembled WGS sequence"/>
</dbReference>
<sequence length="240" mass="25490">MQHQGSHARRRGLQGAGPPGIAAVAILLAALATAWVYRADLGIGTASAQPAANLAGGHDTGHSALSPADAVTPIDASQAPSSGPVSELDKQLLVKVRQADLWELPAGLFAQDNGSMEQVKRAGLHLMEGHSRLDQMVREIATALNVPIPDKPTADQQSWLRTLETSKGTEFDKFFANQLRDSHGKVFVAIAKVRATTQNSVIRDLAIEANKQVADHMEVLEDTGLVKAQTFDSIAADVLP</sequence>
<keyword evidence="1" id="KW-1133">Transmembrane helix</keyword>
<dbReference type="InterPro" id="IPR025419">
    <property type="entry name" value="DUF4142"/>
</dbReference>
<evidence type="ECO:0000256" key="1">
    <source>
        <dbReference type="SAM" id="Phobius"/>
    </source>
</evidence>
<protein>
    <submittedName>
        <fullName evidence="3">DUF4142 domain-containing protein</fullName>
    </submittedName>
</protein>
<name>A0ABN0TG51_9ACTN</name>
<evidence type="ECO:0000313" key="4">
    <source>
        <dbReference type="Proteomes" id="UP001500967"/>
    </source>
</evidence>
<dbReference type="EMBL" id="BAAAGX010000002">
    <property type="protein sequence ID" value="GAA0220851.1"/>
    <property type="molecule type" value="Genomic_DNA"/>
</dbReference>
<feature type="transmembrane region" description="Helical" evidence="1">
    <location>
        <begin position="20"/>
        <end position="37"/>
    </location>
</feature>
<feature type="domain" description="DUF4142" evidence="2">
    <location>
        <begin position="89"/>
        <end position="220"/>
    </location>
</feature>
<keyword evidence="4" id="KW-1185">Reference proteome</keyword>
<keyword evidence="1" id="KW-0472">Membrane</keyword>
<keyword evidence="1" id="KW-0812">Transmembrane</keyword>
<dbReference type="Pfam" id="PF13628">
    <property type="entry name" value="DUF4142"/>
    <property type="match status" value="1"/>
</dbReference>
<gene>
    <name evidence="3" type="ORF">GCM10009539_02590</name>
</gene>
<evidence type="ECO:0000313" key="3">
    <source>
        <dbReference type="EMBL" id="GAA0220851.1"/>
    </source>
</evidence>